<dbReference type="Proteomes" id="UP000886885">
    <property type="component" value="Chromosome 12D"/>
</dbReference>
<evidence type="ECO:0000313" key="1">
    <source>
        <dbReference type="EMBL" id="KAG6753234.1"/>
    </source>
</evidence>
<sequence>MAKGVRKIESKQAKGNFIAGHDKCYLYNNIKSGHLLAHFTCSQLIELFQDESLTYLSHQGLDPPIQQ</sequence>
<accession>A0A8X8CH74</accession>
<name>A0A8X8CH74_POPTO</name>
<dbReference type="EMBL" id="JAAWWB010000024">
    <property type="protein sequence ID" value="KAG6753234.1"/>
    <property type="molecule type" value="Genomic_DNA"/>
</dbReference>
<protein>
    <submittedName>
        <fullName evidence="1">Uncharacterized protein</fullName>
    </submittedName>
</protein>
<gene>
    <name evidence="1" type="ORF">POTOM_043282</name>
</gene>
<reference evidence="1" key="1">
    <citation type="journal article" date="2020" name="bioRxiv">
        <title>Hybrid origin of Populus tomentosa Carr. identified through genome sequencing and phylogenomic analysis.</title>
        <authorList>
            <person name="An X."/>
            <person name="Gao K."/>
            <person name="Chen Z."/>
            <person name="Li J."/>
            <person name="Yang X."/>
            <person name="Yang X."/>
            <person name="Zhou J."/>
            <person name="Guo T."/>
            <person name="Zhao T."/>
            <person name="Huang S."/>
            <person name="Miao D."/>
            <person name="Khan W.U."/>
            <person name="Rao P."/>
            <person name="Ye M."/>
            <person name="Lei B."/>
            <person name="Liao W."/>
            <person name="Wang J."/>
            <person name="Ji L."/>
            <person name="Li Y."/>
            <person name="Guo B."/>
            <person name="Mustafa N.S."/>
            <person name="Li S."/>
            <person name="Yun Q."/>
            <person name="Keller S.R."/>
            <person name="Mao J."/>
            <person name="Zhang R."/>
            <person name="Strauss S.H."/>
        </authorList>
    </citation>
    <scope>NUCLEOTIDE SEQUENCE</scope>
    <source>
        <strain evidence="1">GM15</strain>
        <tissue evidence="1">Leaf</tissue>
    </source>
</reference>
<organism evidence="1 2">
    <name type="scientific">Populus tomentosa</name>
    <name type="common">Chinese white poplar</name>
    <dbReference type="NCBI Taxonomy" id="118781"/>
    <lineage>
        <taxon>Eukaryota</taxon>
        <taxon>Viridiplantae</taxon>
        <taxon>Streptophyta</taxon>
        <taxon>Embryophyta</taxon>
        <taxon>Tracheophyta</taxon>
        <taxon>Spermatophyta</taxon>
        <taxon>Magnoliopsida</taxon>
        <taxon>eudicotyledons</taxon>
        <taxon>Gunneridae</taxon>
        <taxon>Pentapetalae</taxon>
        <taxon>rosids</taxon>
        <taxon>fabids</taxon>
        <taxon>Malpighiales</taxon>
        <taxon>Salicaceae</taxon>
        <taxon>Saliceae</taxon>
        <taxon>Populus</taxon>
    </lineage>
</organism>
<evidence type="ECO:0000313" key="2">
    <source>
        <dbReference type="Proteomes" id="UP000886885"/>
    </source>
</evidence>
<comment type="caution">
    <text evidence="1">The sequence shown here is derived from an EMBL/GenBank/DDBJ whole genome shotgun (WGS) entry which is preliminary data.</text>
</comment>
<proteinExistence type="predicted"/>
<dbReference type="AlphaFoldDB" id="A0A8X8CH74"/>
<keyword evidence="2" id="KW-1185">Reference proteome</keyword>